<proteinExistence type="predicted"/>
<reference evidence="1" key="1">
    <citation type="submission" date="2018-07" db="EMBL/GenBank/DDBJ databases">
        <authorList>
            <consortium name="GenomeTrakr network: Whole genome sequencing for foodborne pathogen traceback"/>
        </authorList>
    </citation>
    <scope>NUCLEOTIDE SEQUENCE [LARGE SCALE GENOMIC DNA]</scope>
    <source>
        <strain evidence="1">CFSAN048114</strain>
    </source>
</reference>
<accession>A0A402WDR9</accession>
<dbReference type="InterPro" id="IPR016032">
    <property type="entry name" value="Sig_transdc_resp-reg_C-effctor"/>
</dbReference>
<dbReference type="EMBL" id="RSUV01000005">
    <property type="protein sequence ID" value="MIV43764.1"/>
    <property type="molecule type" value="Genomic_DNA"/>
</dbReference>
<dbReference type="GO" id="GO:0003677">
    <property type="term" value="F:DNA binding"/>
    <property type="evidence" value="ECO:0007669"/>
    <property type="project" value="InterPro"/>
</dbReference>
<protein>
    <submittedName>
        <fullName evidence="1">Uncharacterized protein</fullName>
    </submittedName>
</protein>
<sequence>MAVYVVSNNLYLQEGMTALIRSTGTKVIKAGIHDLPFDLLSFEDIIILHLSPDSKNYARIISSLNRLTKLMVVQTSMNLLCCHADHIINAKDSLSNLKQATLNLLKTIKSKINDGPLLSRIENIIINYALAGKSVNAIAHILKLPPKRVYDYRSRACKRLGGKKNSRPFADTRNFQLRY</sequence>
<comment type="caution">
    <text evidence="1">The sequence shown here is derived from an EMBL/GenBank/DDBJ whole genome shotgun (WGS) entry which is preliminary data.</text>
</comment>
<evidence type="ECO:0000313" key="1">
    <source>
        <dbReference type="EMBL" id="MIV43764.1"/>
    </source>
</evidence>
<dbReference type="Proteomes" id="UP000839530">
    <property type="component" value="Unassembled WGS sequence"/>
</dbReference>
<gene>
    <name evidence="1" type="ORF">A7E06_09410</name>
</gene>
<dbReference type="AlphaFoldDB" id="A0A402WDR9"/>
<name>A0A402WDR9_SALER</name>
<dbReference type="GO" id="GO:0006355">
    <property type="term" value="P:regulation of DNA-templated transcription"/>
    <property type="evidence" value="ECO:0007669"/>
    <property type="project" value="InterPro"/>
</dbReference>
<dbReference type="Gene3D" id="1.10.10.10">
    <property type="entry name" value="Winged helix-like DNA-binding domain superfamily/Winged helix DNA-binding domain"/>
    <property type="match status" value="1"/>
</dbReference>
<dbReference type="SUPFAM" id="SSF46894">
    <property type="entry name" value="C-terminal effector domain of the bipartite response regulators"/>
    <property type="match status" value="1"/>
</dbReference>
<dbReference type="InterPro" id="IPR036388">
    <property type="entry name" value="WH-like_DNA-bd_sf"/>
</dbReference>
<organism evidence="1">
    <name type="scientific">Salmonella enterica</name>
    <name type="common">Salmonella choleraesuis</name>
    <dbReference type="NCBI Taxonomy" id="28901"/>
    <lineage>
        <taxon>Bacteria</taxon>
        <taxon>Pseudomonadati</taxon>
        <taxon>Pseudomonadota</taxon>
        <taxon>Gammaproteobacteria</taxon>
        <taxon>Enterobacterales</taxon>
        <taxon>Enterobacteriaceae</taxon>
        <taxon>Salmonella</taxon>
    </lineage>
</organism>